<protein>
    <submittedName>
        <fullName evidence="1">Uncharacterized protein</fullName>
    </submittedName>
</protein>
<organism evidence="1 2">
    <name type="scientific">Stieleria magnilauensis</name>
    <dbReference type="NCBI Taxonomy" id="2527963"/>
    <lineage>
        <taxon>Bacteria</taxon>
        <taxon>Pseudomonadati</taxon>
        <taxon>Planctomycetota</taxon>
        <taxon>Planctomycetia</taxon>
        <taxon>Pirellulales</taxon>
        <taxon>Pirellulaceae</taxon>
        <taxon>Stieleria</taxon>
    </lineage>
</organism>
<dbReference type="EMBL" id="CP036432">
    <property type="protein sequence ID" value="QDV82878.1"/>
    <property type="molecule type" value="Genomic_DNA"/>
</dbReference>
<evidence type="ECO:0000313" key="1">
    <source>
        <dbReference type="EMBL" id="QDV82878.1"/>
    </source>
</evidence>
<proteinExistence type="predicted"/>
<sequence length="98" mass="10968">MERWIIIGDEAVIEQLSDSAWAVFNAHYWDSAVFGPIDMAVYDHLRQSGGPVSTTSLVEALAADTDSYEREALSKYCVECLRQMETLGYVHAVEPGQR</sequence>
<gene>
    <name evidence="1" type="ORF">TBK1r_18100</name>
</gene>
<keyword evidence="2" id="KW-1185">Reference proteome</keyword>
<reference evidence="1 2" key="1">
    <citation type="submission" date="2019-02" db="EMBL/GenBank/DDBJ databases">
        <title>Deep-cultivation of Planctomycetes and their phenomic and genomic characterization uncovers novel biology.</title>
        <authorList>
            <person name="Wiegand S."/>
            <person name="Jogler M."/>
            <person name="Boedeker C."/>
            <person name="Pinto D."/>
            <person name="Vollmers J."/>
            <person name="Rivas-Marin E."/>
            <person name="Kohn T."/>
            <person name="Peeters S.H."/>
            <person name="Heuer A."/>
            <person name="Rast P."/>
            <person name="Oberbeckmann S."/>
            <person name="Bunk B."/>
            <person name="Jeske O."/>
            <person name="Meyerdierks A."/>
            <person name="Storesund J.E."/>
            <person name="Kallscheuer N."/>
            <person name="Luecker S."/>
            <person name="Lage O.M."/>
            <person name="Pohl T."/>
            <person name="Merkel B.J."/>
            <person name="Hornburger P."/>
            <person name="Mueller R.-W."/>
            <person name="Bruemmer F."/>
            <person name="Labrenz M."/>
            <person name="Spormann A.M."/>
            <person name="Op den Camp H."/>
            <person name="Overmann J."/>
            <person name="Amann R."/>
            <person name="Jetten M.S.M."/>
            <person name="Mascher T."/>
            <person name="Medema M.H."/>
            <person name="Devos D.P."/>
            <person name="Kaster A.-K."/>
            <person name="Ovreas L."/>
            <person name="Rohde M."/>
            <person name="Galperin M.Y."/>
            <person name="Jogler C."/>
        </authorList>
    </citation>
    <scope>NUCLEOTIDE SEQUENCE [LARGE SCALE GENOMIC DNA]</scope>
    <source>
        <strain evidence="1 2">TBK1r</strain>
    </source>
</reference>
<evidence type="ECO:0000313" key="2">
    <source>
        <dbReference type="Proteomes" id="UP000318081"/>
    </source>
</evidence>
<dbReference type="Proteomes" id="UP000318081">
    <property type="component" value="Chromosome"/>
</dbReference>
<accession>A0ABX5XLL0</accession>
<name>A0ABX5XLL0_9BACT</name>
<dbReference type="RefSeq" id="WP_145208990.1">
    <property type="nucleotide sequence ID" value="NZ_CP036432.1"/>
</dbReference>